<dbReference type="RefSeq" id="XP_070885513.1">
    <property type="nucleotide sequence ID" value="XM_071033077.1"/>
</dbReference>
<dbReference type="SMART" id="SM00248">
    <property type="entry name" value="ANK"/>
    <property type="match status" value="8"/>
</dbReference>
<accession>A0ABR4LQX4</accession>
<dbReference type="InterPro" id="IPR002110">
    <property type="entry name" value="Ankyrin_rpt"/>
</dbReference>
<evidence type="ECO:0000313" key="5">
    <source>
        <dbReference type="Proteomes" id="UP001610432"/>
    </source>
</evidence>
<dbReference type="Gene3D" id="1.25.40.20">
    <property type="entry name" value="Ankyrin repeat-containing domain"/>
    <property type="match status" value="3"/>
</dbReference>
<evidence type="ECO:0000256" key="1">
    <source>
        <dbReference type="ARBA" id="ARBA00022737"/>
    </source>
</evidence>
<keyword evidence="1" id="KW-0677">Repeat</keyword>
<dbReference type="PROSITE" id="PS50297">
    <property type="entry name" value="ANK_REP_REGION"/>
    <property type="match status" value="3"/>
</dbReference>
<dbReference type="PANTHER" id="PTHR24198">
    <property type="entry name" value="ANKYRIN REPEAT AND PROTEIN KINASE DOMAIN-CONTAINING PROTEIN"/>
    <property type="match status" value="1"/>
</dbReference>
<dbReference type="PANTHER" id="PTHR24198:SF165">
    <property type="entry name" value="ANKYRIN REPEAT-CONTAINING PROTEIN-RELATED"/>
    <property type="match status" value="1"/>
</dbReference>
<dbReference type="GeneID" id="98148149"/>
<evidence type="ECO:0000256" key="3">
    <source>
        <dbReference type="PROSITE-ProRule" id="PRU00023"/>
    </source>
</evidence>
<dbReference type="InterPro" id="IPR036770">
    <property type="entry name" value="Ankyrin_rpt-contain_sf"/>
</dbReference>
<dbReference type="SUPFAM" id="SSF48403">
    <property type="entry name" value="Ankyrin repeat"/>
    <property type="match status" value="2"/>
</dbReference>
<dbReference type="Proteomes" id="UP001610432">
    <property type="component" value="Unassembled WGS sequence"/>
</dbReference>
<protein>
    <submittedName>
        <fullName evidence="4">Ankyrin repeat-containing domain protein</fullName>
    </submittedName>
</protein>
<feature type="repeat" description="ANK" evidence="3">
    <location>
        <begin position="341"/>
        <end position="373"/>
    </location>
</feature>
<comment type="caution">
    <text evidence="4">The sequence shown here is derived from an EMBL/GenBank/DDBJ whole genome shotgun (WGS) entry which is preliminary data.</text>
</comment>
<dbReference type="EMBL" id="JBFXLQ010000024">
    <property type="protein sequence ID" value="KAL2866534.1"/>
    <property type="molecule type" value="Genomic_DNA"/>
</dbReference>
<organism evidence="4 5">
    <name type="scientific">Aspergillus lucknowensis</name>
    <dbReference type="NCBI Taxonomy" id="176173"/>
    <lineage>
        <taxon>Eukaryota</taxon>
        <taxon>Fungi</taxon>
        <taxon>Dikarya</taxon>
        <taxon>Ascomycota</taxon>
        <taxon>Pezizomycotina</taxon>
        <taxon>Eurotiomycetes</taxon>
        <taxon>Eurotiomycetidae</taxon>
        <taxon>Eurotiales</taxon>
        <taxon>Aspergillaceae</taxon>
        <taxon>Aspergillus</taxon>
        <taxon>Aspergillus subgen. Nidulantes</taxon>
    </lineage>
</organism>
<dbReference type="Pfam" id="PF12796">
    <property type="entry name" value="Ank_2"/>
    <property type="match status" value="3"/>
</dbReference>
<evidence type="ECO:0000313" key="4">
    <source>
        <dbReference type="EMBL" id="KAL2866534.1"/>
    </source>
</evidence>
<feature type="repeat" description="ANK" evidence="3">
    <location>
        <begin position="189"/>
        <end position="216"/>
    </location>
</feature>
<proteinExistence type="predicted"/>
<name>A0ABR4LQX4_9EURO</name>
<keyword evidence="2 3" id="KW-0040">ANK repeat</keyword>
<reference evidence="4 5" key="1">
    <citation type="submission" date="2024-07" db="EMBL/GenBank/DDBJ databases">
        <title>Section-level genome sequencing and comparative genomics of Aspergillus sections Usti and Cavernicolus.</title>
        <authorList>
            <consortium name="Lawrence Berkeley National Laboratory"/>
            <person name="Nybo J.L."/>
            <person name="Vesth T.C."/>
            <person name="Theobald S."/>
            <person name="Frisvad J.C."/>
            <person name="Larsen T.O."/>
            <person name="Kjaerboelling I."/>
            <person name="Rothschild-Mancinelli K."/>
            <person name="Lyhne E.K."/>
            <person name="Kogle M.E."/>
            <person name="Barry K."/>
            <person name="Clum A."/>
            <person name="Na H."/>
            <person name="Ledsgaard L."/>
            <person name="Lin J."/>
            <person name="Lipzen A."/>
            <person name="Kuo A."/>
            <person name="Riley R."/>
            <person name="Mondo S."/>
            <person name="Labutti K."/>
            <person name="Haridas S."/>
            <person name="Pangalinan J."/>
            <person name="Salamov A.A."/>
            <person name="Simmons B.A."/>
            <person name="Magnuson J.K."/>
            <person name="Chen J."/>
            <person name="Drula E."/>
            <person name="Henrissat B."/>
            <person name="Wiebenga A."/>
            <person name="Lubbers R.J."/>
            <person name="Gomes A.C."/>
            <person name="Macurrencykelacurrency M.R."/>
            <person name="Stajich J."/>
            <person name="Grigoriev I.V."/>
            <person name="Mortensen U.H."/>
            <person name="De Vries R.P."/>
            <person name="Baker S.E."/>
            <person name="Andersen M.R."/>
        </authorList>
    </citation>
    <scope>NUCLEOTIDE SEQUENCE [LARGE SCALE GENOMIC DNA]</scope>
    <source>
        <strain evidence="4 5">CBS 449.75</strain>
    </source>
</reference>
<keyword evidence="5" id="KW-1185">Reference proteome</keyword>
<feature type="repeat" description="ANK" evidence="3">
    <location>
        <begin position="17"/>
        <end position="49"/>
    </location>
</feature>
<dbReference type="PROSITE" id="PS50088">
    <property type="entry name" value="ANK_REPEAT"/>
    <property type="match status" value="4"/>
</dbReference>
<evidence type="ECO:0000256" key="2">
    <source>
        <dbReference type="ARBA" id="ARBA00023043"/>
    </source>
</evidence>
<gene>
    <name evidence="4" type="ORF">BJX67DRAFT_381769</name>
</gene>
<sequence length="492" mass="54253">MSLPLDCGVDVNMYDGVRDTPLHMAVNANWPWAVQTLLSRGAIVNAGDARGSTALYAAIEHGKPRDRLRIVRLLLEYGGDPKCNNNYRVTPLSLAMTHDHLDIVQLIVAREFTLDTVGNMDRLICIAAQGGDKALIKEAVRLGADINKSGRVWIHEWPPLLHANYGGQLEAMKFLISIGAILDPLPGSDQPTPLHLALAQGHLAAAQWLLSKGADLRRTWGRLHRWKNIHSTSRPTWKSLHFAAIGGLEVFRLVLDQGYVLPLGDPTLDSVWACAVCGRDSTNQEFLQLVPHSIRDESGDYADAVDPVTYLFELPMRWLKEGMVKAVLKESGVSLCRANEQGEALLHISAIGGNEDIIKPLLSLGAPVNAKDSRGRTALFNAASTGSSKIVRMILEWAASPHSDTPKNHPLWACLFGPNSIFRIIPAAITEDYIAPMCARVKELLEHATGTSEILQQRTILRELLLEKKKLAGHGNSRENFAQLRNRPKWNL</sequence>
<feature type="repeat" description="ANK" evidence="3">
    <location>
        <begin position="50"/>
        <end position="86"/>
    </location>
</feature>